<gene>
    <name evidence="1" type="ORF">ERS417307_03369</name>
</gene>
<dbReference type="EMBL" id="CYZF01000010">
    <property type="protein sequence ID" value="CUP25619.1"/>
    <property type="molecule type" value="Genomic_DNA"/>
</dbReference>
<dbReference type="AlphaFoldDB" id="A0A174LVT6"/>
<sequence>MASPFLFPPADTLFEMPHFSFPNAIPYRPKCHTLATEMPGVGSADMWHSAK</sequence>
<evidence type="ECO:0000313" key="2">
    <source>
        <dbReference type="Proteomes" id="UP000095419"/>
    </source>
</evidence>
<reference evidence="1 2" key="1">
    <citation type="submission" date="2015-09" db="EMBL/GenBank/DDBJ databases">
        <authorList>
            <consortium name="Pathogen Informatics"/>
        </authorList>
    </citation>
    <scope>NUCLEOTIDE SEQUENCE [LARGE SCALE GENOMIC DNA]</scope>
    <source>
        <strain evidence="1 2">2789STDY5608791</strain>
    </source>
</reference>
<proteinExistence type="predicted"/>
<protein>
    <submittedName>
        <fullName evidence="1">Uncharacterized protein</fullName>
    </submittedName>
</protein>
<accession>A0A174LVT6</accession>
<name>A0A174LVT6_BACUN</name>
<organism evidence="1 2">
    <name type="scientific">Bacteroides uniformis</name>
    <dbReference type="NCBI Taxonomy" id="820"/>
    <lineage>
        <taxon>Bacteria</taxon>
        <taxon>Pseudomonadati</taxon>
        <taxon>Bacteroidota</taxon>
        <taxon>Bacteroidia</taxon>
        <taxon>Bacteroidales</taxon>
        <taxon>Bacteroidaceae</taxon>
        <taxon>Bacteroides</taxon>
    </lineage>
</organism>
<dbReference type="Proteomes" id="UP000095419">
    <property type="component" value="Unassembled WGS sequence"/>
</dbReference>
<evidence type="ECO:0000313" key="1">
    <source>
        <dbReference type="EMBL" id="CUP25619.1"/>
    </source>
</evidence>